<dbReference type="HOGENOM" id="CLU_056731_0_0_11"/>
<dbReference type="SUPFAM" id="SSF63829">
    <property type="entry name" value="Calcium-dependent phosphotriesterase"/>
    <property type="match status" value="1"/>
</dbReference>
<sequence length="301" mass="32209">MAPRNESEETTVGGPRAGASDVVVLPGVTSTQGIARGAGDTFYYGDLFRGHIYRGDLRRGTAELFVEAPRGRFAMGLWADLRHGWLFVGGGLGWAYVYDMETGETVAAYQLGEIDDLAATVVNKAFVNRDGAYFSDSSAGVLYFVPISPEGQLGQARTLLITGPAAEISGEFNLNGIVAPEDGEPLIVSHTANGRLYTVDPVSGVSRMVEGVDVPKADGLVLEGLRLWVVQNRVNQVSRVRLSPDLASGVVEEVITHDAFQFPATAVAFDDRLAVVNAKSDTAETGLPPTADEYEIVFVQR</sequence>
<dbReference type="RefSeq" id="WP_015102873.1">
    <property type="nucleotide sequence ID" value="NC_019673.1"/>
</dbReference>
<protein>
    <recommendedName>
        <fullName evidence="3">Superoxide dismutase</fullName>
    </recommendedName>
</protein>
<dbReference type="KEGG" id="sesp:BN6_55020"/>
<dbReference type="eggNOG" id="COG3386">
    <property type="taxonomic scope" value="Bacteria"/>
</dbReference>
<evidence type="ECO:0000313" key="2">
    <source>
        <dbReference type="Proteomes" id="UP000006281"/>
    </source>
</evidence>
<dbReference type="PATRIC" id="fig|1179773.3.peg.5545"/>
<dbReference type="STRING" id="1179773.BN6_55020"/>
<evidence type="ECO:0000313" key="1">
    <source>
        <dbReference type="EMBL" id="CCH32761.1"/>
    </source>
</evidence>
<dbReference type="AlphaFoldDB" id="K0K375"/>
<organism evidence="1 2">
    <name type="scientific">Saccharothrix espanaensis (strain ATCC 51144 / DSM 44229 / JCM 9112 / NBRC 15066 / NRRL 15764)</name>
    <dbReference type="NCBI Taxonomy" id="1179773"/>
    <lineage>
        <taxon>Bacteria</taxon>
        <taxon>Bacillati</taxon>
        <taxon>Actinomycetota</taxon>
        <taxon>Actinomycetes</taxon>
        <taxon>Pseudonocardiales</taxon>
        <taxon>Pseudonocardiaceae</taxon>
        <taxon>Saccharothrix</taxon>
    </lineage>
</organism>
<dbReference type="BioCyc" id="SESP1179773:BN6_RS26585-MONOMER"/>
<evidence type="ECO:0008006" key="3">
    <source>
        <dbReference type="Google" id="ProtNLM"/>
    </source>
</evidence>
<proteinExistence type="predicted"/>
<keyword evidence="2" id="KW-1185">Reference proteome</keyword>
<gene>
    <name evidence="1" type="ordered locus">BN6_55020</name>
</gene>
<reference evidence="1 2" key="1">
    <citation type="journal article" date="2012" name="BMC Genomics">
        <title>Complete genome sequence of Saccharothrix espanaensis DSM 44229T and comparison to the other completely sequenced Pseudonocardiaceae.</title>
        <authorList>
            <person name="Strobel T."/>
            <person name="Al-Dilaimi A."/>
            <person name="Blom J."/>
            <person name="Gessner A."/>
            <person name="Kalinowski J."/>
            <person name="Luzhetska M."/>
            <person name="Puhler A."/>
            <person name="Szczepanowski R."/>
            <person name="Bechthold A."/>
            <person name="Ruckert C."/>
        </authorList>
    </citation>
    <scope>NUCLEOTIDE SEQUENCE [LARGE SCALE GENOMIC DNA]</scope>
    <source>
        <strain evidence="2">ATCC 51144 / DSM 44229 / JCM 9112 / NBRC 15066 / NRRL 15764</strain>
    </source>
</reference>
<dbReference type="Proteomes" id="UP000006281">
    <property type="component" value="Chromosome"/>
</dbReference>
<name>K0K375_SACES</name>
<dbReference type="EMBL" id="HE804045">
    <property type="protein sequence ID" value="CCH32761.1"/>
    <property type="molecule type" value="Genomic_DNA"/>
</dbReference>
<accession>K0K375</accession>